<dbReference type="AlphaFoldDB" id="A0A1I4FFM2"/>
<evidence type="ECO:0000256" key="1">
    <source>
        <dbReference type="SAM" id="Phobius"/>
    </source>
</evidence>
<keyword evidence="4" id="KW-1185">Reference proteome</keyword>
<dbReference type="OrthoDB" id="4965457at2"/>
<dbReference type="RefSeq" id="WP_093850917.1">
    <property type="nucleotide sequence ID" value="NZ_FOSG01000014.1"/>
</dbReference>
<feature type="transmembrane region" description="Helical" evidence="1">
    <location>
        <begin position="122"/>
        <end position="142"/>
    </location>
</feature>
<protein>
    <recommendedName>
        <fullName evidence="2">DUF7224 domain-containing protein</fullName>
    </recommendedName>
</protein>
<feature type="transmembrane region" description="Helical" evidence="1">
    <location>
        <begin position="84"/>
        <end position="110"/>
    </location>
</feature>
<sequence length="420" mass="43309">MLLRTLLRSSSATVAAPLLIGFVLLALGDDLTAWVTTGSWLSATGSAGFALPFAATACAGIGAWEGTRLQRGGVFDQAPVRSALAVTVPVLLPAVAAGLLGMTTAVLVSANAANAGAGLPHPGFVAVWMLVLTANTLVGYLLGRRFGPLIAVPLALIGAFIANAYPSSWHVLWLRHLVGGGLSGCCAVDQTVDARALWAGAVFAAALCLAAVLLIHYRAGAVAVAAAVLVTAAGGGGAALVAHDLDADPVRARPEAELVCRGDRPRICLWPEVTDPQAVRDRTRQAATRLRDAGVVVPATLTMAAHPGERAAKLAILPDDDPAEIPAGIASGLLPPIPECAEKGRPYPFEASGPVGAWLSLTAGTRPHHLTGRVDPRDLALAQQVRTQPRPVQLRWYETNLRALETCGTPPQLRLPGGGS</sequence>
<keyword evidence="1" id="KW-0812">Transmembrane</keyword>
<dbReference type="Proteomes" id="UP000198928">
    <property type="component" value="Unassembled WGS sequence"/>
</dbReference>
<dbReference type="Pfam" id="PF23866">
    <property type="entry name" value="DUF7224"/>
    <property type="match status" value="1"/>
</dbReference>
<feature type="transmembrane region" description="Helical" evidence="1">
    <location>
        <begin position="149"/>
        <end position="166"/>
    </location>
</feature>
<gene>
    <name evidence="3" type="ORF">SAMN05192584_1146</name>
</gene>
<evidence type="ECO:0000313" key="4">
    <source>
        <dbReference type="Proteomes" id="UP000198928"/>
    </source>
</evidence>
<evidence type="ECO:0000313" key="3">
    <source>
        <dbReference type="EMBL" id="SFL16243.1"/>
    </source>
</evidence>
<feature type="transmembrane region" description="Helical" evidence="1">
    <location>
        <begin position="38"/>
        <end position="64"/>
    </location>
</feature>
<keyword evidence="1" id="KW-1133">Transmembrane helix</keyword>
<feature type="domain" description="DUF7224" evidence="2">
    <location>
        <begin position="267"/>
        <end position="407"/>
    </location>
</feature>
<evidence type="ECO:0000259" key="2">
    <source>
        <dbReference type="Pfam" id="PF23866"/>
    </source>
</evidence>
<keyword evidence="1" id="KW-0472">Membrane</keyword>
<dbReference type="InterPro" id="IPR055648">
    <property type="entry name" value="DUF7224"/>
</dbReference>
<feature type="transmembrane region" description="Helical" evidence="1">
    <location>
        <begin position="196"/>
        <end position="215"/>
    </location>
</feature>
<name>A0A1I4FFM2_9ACTN</name>
<reference evidence="4" key="1">
    <citation type="submission" date="2016-10" db="EMBL/GenBank/DDBJ databases">
        <authorList>
            <person name="Varghese N."/>
            <person name="Submissions S."/>
        </authorList>
    </citation>
    <scope>NUCLEOTIDE SEQUENCE [LARGE SCALE GENOMIC DNA]</scope>
    <source>
        <strain evidence="4">PL19</strain>
    </source>
</reference>
<proteinExistence type="predicted"/>
<organism evidence="3 4">
    <name type="scientific">Streptomyces pini</name>
    <dbReference type="NCBI Taxonomy" id="1520580"/>
    <lineage>
        <taxon>Bacteria</taxon>
        <taxon>Bacillati</taxon>
        <taxon>Actinomycetota</taxon>
        <taxon>Actinomycetes</taxon>
        <taxon>Kitasatosporales</taxon>
        <taxon>Streptomycetaceae</taxon>
        <taxon>Streptomyces</taxon>
    </lineage>
</organism>
<dbReference type="EMBL" id="FOSG01000014">
    <property type="protein sequence ID" value="SFL16243.1"/>
    <property type="molecule type" value="Genomic_DNA"/>
</dbReference>
<feature type="transmembrane region" description="Helical" evidence="1">
    <location>
        <begin position="222"/>
        <end position="242"/>
    </location>
</feature>
<accession>A0A1I4FFM2</accession>